<dbReference type="PANTHER" id="PTHR36924:SF1">
    <property type="entry name" value="ANTITOXIN HIGA-1"/>
    <property type="match status" value="1"/>
</dbReference>
<dbReference type="PROSITE" id="PS50943">
    <property type="entry name" value="HTH_CROC1"/>
    <property type="match status" value="1"/>
</dbReference>
<dbReference type="InterPro" id="IPR010982">
    <property type="entry name" value="Lambda_DNA-bd_dom_sf"/>
</dbReference>
<dbReference type="AlphaFoldDB" id="A0A1J5PAV4"/>
<reference evidence="3" key="1">
    <citation type="submission" date="2016-10" db="EMBL/GenBank/DDBJ databases">
        <title>Sequence of Gallionella enrichment culture.</title>
        <authorList>
            <person name="Poehlein A."/>
            <person name="Muehling M."/>
            <person name="Daniel R."/>
        </authorList>
    </citation>
    <scope>NUCLEOTIDE SEQUENCE</scope>
</reference>
<evidence type="ECO:0000256" key="1">
    <source>
        <dbReference type="ARBA" id="ARBA00023125"/>
    </source>
</evidence>
<organism evidence="3">
    <name type="scientific">mine drainage metagenome</name>
    <dbReference type="NCBI Taxonomy" id="410659"/>
    <lineage>
        <taxon>unclassified sequences</taxon>
        <taxon>metagenomes</taxon>
        <taxon>ecological metagenomes</taxon>
    </lineage>
</organism>
<feature type="domain" description="HTH cro/C1-type" evidence="2">
    <location>
        <begin position="32"/>
        <end position="79"/>
    </location>
</feature>
<sequence length="110" mass="11975">MTKKHASKKIAQRRLAPMHPGEVLREEFLIPLDMSAGALAKVCGVPRTRIERLANEETGVTADTALRLSKAFGTTATLWLNLQNAFDVQMAERAIGKELENIAPVIGHAA</sequence>
<dbReference type="NCBIfam" id="TIGR02607">
    <property type="entry name" value="antidote_HigA"/>
    <property type="match status" value="1"/>
</dbReference>
<dbReference type="InterPro" id="IPR001387">
    <property type="entry name" value="Cro/C1-type_HTH"/>
</dbReference>
<evidence type="ECO:0000259" key="2">
    <source>
        <dbReference type="PROSITE" id="PS50943"/>
    </source>
</evidence>
<dbReference type="PANTHER" id="PTHR36924">
    <property type="entry name" value="ANTITOXIN HIGA-1"/>
    <property type="match status" value="1"/>
</dbReference>
<protein>
    <submittedName>
        <fullName evidence="3">Putative HTH-type transcriptional regulator YbaQ</fullName>
    </submittedName>
</protein>
<dbReference type="GO" id="GO:0003677">
    <property type="term" value="F:DNA binding"/>
    <property type="evidence" value="ECO:0007669"/>
    <property type="project" value="UniProtKB-KW"/>
</dbReference>
<dbReference type="Pfam" id="PF01381">
    <property type="entry name" value="HTH_3"/>
    <property type="match status" value="1"/>
</dbReference>
<proteinExistence type="predicted"/>
<dbReference type="EMBL" id="MLJW01005116">
    <property type="protein sequence ID" value="OIQ68769.1"/>
    <property type="molecule type" value="Genomic_DNA"/>
</dbReference>
<accession>A0A1J5PAV4</accession>
<dbReference type="InterPro" id="IPR013430">
    <property type="entry name" value="Toxin_antidote_HigA"/>
</dbReference>
<dbReference type="SUPFAM" id="SSF47413">
    <property type="entry name" value="lambda repressor-like DNA-binding domains"/>
    <property type="match status" value="1"/>
</dbReference>
<dbReference type="Gene3D" id="1.10.260.40">
    <property type="entry name" value="lambda repressor-like DNA-binding domains"/>
    <property type="match status" value="1"/>
</dbReference>
<keyword evidence="1" id="KW-0238">DNA-binding</keyword>
<dbReference type="CDD" id="cd00093">
    <property type="entry name" value="HTH_XRE"/>
    <property type="match status" value="1"/>
</dbReference>
<dbReference type="SMART" id="SM00530">
    <property type="entry name" value="HTH_XRE"/>
    <property type="match status" value="1"/>
</dbReference>
<comment type="caution">
    <text evidence="3">The sequence shown here is derived from an EMBL/GenBank/DDBJ whole genome shotgun (WGS) entry which is preliminary data.</text>
</comment>
<name>A0A1J5PAV4_9ZZZZ</name>
<evidence type="ECO:0000313" key="3">
    <source>
        <dbReference type="EMBL" id="OIQ68769.1"/>
    </source>
</evidence>
<gene>
    <name evidence="3" type="primary">ybaQ_13</name>
    <name evidence="3" type="ORF">GALL_496330</name>
</gene>